<gene>
    <name evidence="3" type="ORF">PNH38_13215</name>
</gene>
<dbReference type="EMBL" id="JAQOTG010000014">
    <property type="protein sequence ID" value="MDE8564823.1"/>
    <property type="molecule type" value="Genomic_DNA"/>
</dbReference>
<keyword evidence="1" id="KW-0677">Repeat</keyword>
<dbReference type="InterPro" id="IPR011044">
    <property type="entry name" value="Quino_amine_DH_bsu"/>
</dbReference>
<dbReference type="PANTHER" id="PTHR32305">
    <property type="match status" value="1"/>
</dbReference>
<evidence type="ECO:0000259" key="2">
    <source>
        <dbReference type="Pfam" id="PF25023"/>
    </source>
</evidence>
<dbReference type="Proteomes" id="UP001213979">
    <property type="component" value="Unassembled WGS sequence"/>
</dbReference>
<dbReference type="InterPro" id="IPR050708">
    <property type="entry name" value="T6SS_VgrG/RHS"/>
</dbReference>
<dbReference type="SUPFAM" id="SSF50969">
    <property type="entry name" value="YVTN repeat-like/Quinoprotein amine dehydrogenase"/>
    <property type="match status" value="1"/>
</dbReference>
<dbReference type="InterPro" id="IPR022385">
    <property type="entry name" value="Rhs_assc_core"/>
</dbReference>
<accession>A0ABT5W698</accession>
<name>A0ABT5W698_9BACL</name>
<protein>
    <submittedName>
        <fullName evidence="3">RHS repeat-associated core domain-containing protein</fullName>
    </submittedName>
</protein>
<evidence type="ECO:0000256" key="1">
    <source>
        <dbReference type="ARBA" id="ARBA00022737"/>
    </source>
</evidence>
<keyword evidence="4" id="KW-1185">Reference proteome</keyword>
<proteinExistence type="predicted"/>
<sequence length="346" mass="39897">MFTYDDAGNLLKDDRYQYTWDGEGRLLSVKDVNGNEVASFTYRPDGLRETKTVNGVTYHYHYDGSDLIRITNNNGQTVWAFTWASGKPNTVTNQNGNTFYYVTNYRGDVIRIVDENGATVANYSYDPWGKVLSVLENAAVTGQPIGYAGYYYDRETKLYYLQARYYDPETARFLSRDPYPGDLDNPITQNGYTYANNNPVIYVDPDGELPWVVKEIAKFAIKQAVRNPKNLRIVVEKIRSFTRQKYIKKALDQLGLEVQSNLKGGYILKIMANRKRILSIDYHGLNIFRGTGKYKGKHTRHIPILHMHLGGSETHYIFKSFVPDELKIKPFAKNNPRYIFISEFIF</sequence>
<dbReference type="NCBIfam" id="TIGR03696">
    <property type="entry name" value="Rhs_assc_core"/>
    <property type="match status" value="1"/>
</dbReference>
<reference evidence="3 4" key="1">
    <citation type="submission" date="2023-01" db="EMBL/GenBank/DDBJ databases">
        <title>Genome-based reclassification of Anoxybacillus geothermalis as a later heterotypic synonym of Anoxybacillus rupiensis.</title>
        <authorList>
            <person name="Inan Bektas K."/>
            <person name="Canakci S."/>
            <person name="Belduz A.A."/>
            <person name="Guler H.H."/>
        </authorList>
    </citation>
    <scope>NUCLEOTIDE SEQUENCE [LARGE SCALE GENOMIC DNA]</scope>
    <source>
        <strain evidence="3 4">DSM 17127</strain>
    </source>
</reference>
<evidence type="ECO:0000313" key="4">
    <source>
        <dbReference type="Proteomes" id="UP001213979"/>
    </source>
</evidence>
<comment type="caution">
    <text evidence="3">The sequence shown here is derived from an EMBL/GenBank/DDBJ whole genome shotgun (WGS) entry which is preliminary data.</text>
</comment>
<evidence type="ECO:0000313" key="3">
    <source>
        <dbReference type="EMBL" id="MDE8564823.1"/>
    </source>
</evidence>
<dbReference type="Gene3D" id="2.180.10.10">
    <property type="entry name" value="RHS repeat-associated core"/>
    <property type="match status" value="1"/>
</dbReference>
<dbReference type="InterPro" id="IPR056823">
    <property type="entry name" value="TEN-like_YD-shell"/>
</dbReference>
<organism evidence="3 4">
    <name type="scientific">Anoxybacteroides rupiense</name>
    <dbReference type="NCBI Taxonomy" id="311460"/>
    <lineage>
        <taxon>Bacteria</taxon>
        <taxon>Bacillati</taxon>
        <taxon>Bacillota</taxon>
        <taxon>Bacilli</taxon>
        <taxon>Bacillales</taxon>
        <taxon>Anoxybacillaceae</taxon>
        <taxon>Anoxybacteroides</taxon>
    </lineage>
</organism>
<dbReference type="RefSeq" id="WP_159719518.1">
    <property type="nucleotide sequence ID" value="NZ_JAQOTG010000014.1"/>
</dbReference>
<dbReference type="Pfam" id="PF25023">
    <property type="entry name" value="TEN_YD-shell"/>
    <property type="match status" value="1"/>
</dbReference>
<dbReference type="PANTHER" id="PTHR32305:SF17">
    <property type="entry name" value="TRNA NUCLEASE WAPA"/>
    <property type="match status" value="1"/>
</dbReference>
<feature type="domain" description="Teneurin-like YD-shell" evidence="2">
    <location>
        <begin position="2"/>
        <end position="200"/>
    </location>
</feature>